<evidence type="ECO:0000256" key="9">
    <source>
        <dbReference type="RuleBase" id="RU366022"/>
    </source>
</evidence>
<dbReference type="NCBIfam" id="TIGR01381">
    <property type="entry name" value="E1_like_apg7"/>
    <property type="match status" value="1"/>
</dbReference>
<keyword evidence="5 9" id="KW-0833">Ubl conjugation pathway</keyword>
<dbReference type="InterPro" id="IPR032197">
    <property type="entry name" value="Atg7_N"/>
</dbReference>
<dbReference type="Pfam" id="PF16420">
    <property type="entry name" value="ATG7_N"/>
    <property type="match status" value="1"/>
</dbReference>
<dbReference type="GO" id="GO:0019779">
    <property type="term" value="F:Atg8 activating enzyme activity"/>
    <property type="evidence" value="ECO:0007669"/>
    <property type="project" value="TreeGrafter"/>
</dbReference>
<dbReference type="Gene3D" id="3.40.140.100">
    <property type="entry name" value="Ubiquitin-like modifier-activating enzyme ATG7 C-terminal domain"/>
    <property type="match status" value="1"/>
</dbReference>
<keyword evidence="13" id="KW-1185">Reference proteome</keyword>
<evidence type="ECO:0000256" key="5">
    <source>
        <dbReference type="ARBA" id="ARBA00022786"/>
    </source>
</evidence>
<dbReference type="InterPro" id="IPR042522">
    <property type="entry name" value="Atg7_N_1"/>
</dbReference>
<dbReference type="Pfam" id="PF00899">
    <property type="entry name" value="ThiF"/>
    <property type="match status" value="1"/>
</dbReference>
<keyword evidence="3 9" id="KW-0813">Transport</keyword>
<evidence type="ECO:0000259" key="10">
    <source>
        <dbReference type="Pfam" id="PF00899"/>
    </source>
</evidence>
<dbReference type="OrthoDB" id="338614at2759"/>
<dbReference type="InterPro" id="IPR006285">
    <property type="entry name" value="Atg7"/>
</dbReference>
<evidence type="ECO:0000256" key="7">
    <source>
        <dbReference type="ARBA" id="ARBA00023006"/>
    </source>
</evidence>
<dbReference type="PANTHER" id="PTHR10953">
    <property type="entry name" value="UBIQUITIN-ACTIVATING ENZYME E1"/>
    <property type="match status" value="1"/>
</dbReference>
<evidence type="ECO:0000259" key="11">
    <source>
        <dbReference type="Pfam" id="PF16420"/>
    </source>
</evidence>
<dbReference type="GO" id="GO:0000422">
    <property type="term" value="P:autophagy of mitochondrion"/>
    <property type="evidence" value="ECO:0007669"/>
    <property type="project" value="TreeGrafter"/>
</dbReference>
<evidence type="ECO:0000256" key="2">
    <source>
        <dbReference type="ARBA" id="ARBA00017647"/>
    </source>
</evidence>
<evidence type="ECO:0000313" key="13">
    <source>
        <dbReference type="Proteomes" id="UP000249293"/>
    </source>
</evidence>
<reference evidence="12 13" key="1">
    <citation type="submission" date="2018-06" db="EMBL/GenBank/DDBJ databases">
        <title>Population genomics shows no distinction between pathogenic Candida krusei and environmental Pichia kudriavzevii: One species, four names.</title>
        <authorList>
            <person name="Douglass A.P."/>
            <person name="Offei B."/>
            <person name="Braun-Galleani S."/>
            <person name="Coughlan A.Y."/>
            <person name="Martos A."/>
            <person name="Ortiz-Merino R.A."/>
            <person name="Byrne K.P."/>
            <person name="Wolfe K.H."/>
        </authorList>
    </citation>
    <scope>NUCLEOTIDE SEQUENCE [LARGE SCALE GENOMIC DNA]</scope>
    <source>
        <strain evidence="12 13">CBS573</strain>
    </source>
</reference>
<dbReference type="GO" id="GO:0006995">
    <property type="term" value="P:cellular response to nitrogen starvation"/>
    <property type="evidence" value="ECO:0007669"/>
    <property type="project" value="TreeGrafter"/>
</dbReference>
<evidence type="ECO:0000313" key="12">
    <source>
        <dbReference type="EMBL" id="AWU73676.1"/>
    </source>
</evidence>
<dbReference type="STRING" id="4909.A0A2U9QXE4"/>
<evidence type="ECO:0000256" key="4">
    <source>
        <dbReference type="ARBA" id="ARBA00022490"/>
    </source>
</evidence>
<feature type="active site" description="Glycyl thioester intermediate" evidence="8">
    <location>
        <position position="528"/>
    </location>
</feature>
<protein>
    <recommendedName>
        <fullName evidence="2 9">Ubiquitin-like modifier-activating enzyme ATG7</fullName>
    </recommendedName>
    <alternativeName>
        <fullName evidence="9">Autophagy-related protein 7</fullName>
    </alternativeName>
</protein>
<dbReference type="EMBL" id="CP028773">
    <property type="protein sequence ID" value="AWU73676.1"/>
    <property type="molecule type" value="Genomic_DNA"/>
</dbReference>
<dbReference type="GO" id="GO:0000407">
    <property type="term" value="C:phagophore assembly site"/>
    <property type="evidence" value="ECO:0007669"/>
    <property type="project" value="UniProtKB-SubCell"/>
</dbReference>
<name>A0A2U9QXE4_PICKU</name>
<keyword evidence="7 9" id="KW-0072">Autophagy</keyword>
<comment type="similarity">
    <text evidence="1 9">Belongs to the ATG7 family.</text>
</comment>
<dbReference type="AlphaFoldDB" id="A0A2U9QXE4"/>
<gene>
    <name evidence="12" type="ORF">C5L36_0A02790</name>
</gene>
<dbReference type="PANTHER" id="PTHR10953:SF3">
    <property type="entry name" value="UBIQUITIN-LIKE MODIFIER-ACTIVATING ENZYME ATG7"/>
    <property type="match status" value="1"/>
</dbReference>
<dbReference type="Proteomes" id="UP000249293">
    <property type="component" value="Chromosome 1"/>
</dbReference>
<dbReference type="VEuPathDB" id="FungiDB:C5L36_0A02790"/>
<evidence type="ECO:0000256" key="8">
    <source>
        <dbReference type="PIRSR" id="PIRSR606285-1"/>
    </source>
</evidence>
<dbReference type="GO" id="GO:0019778">
    <property type="term" value="F:Atg12 activating enzyme activity"/>
    <property type="evidence" value="ECO:0007669"/>
    <property type="project" value="TreeGrafter"/>
</dbReference>
<dbReference type="Gene3D" id="3.40.50.720">
    <property type="entry name" value="NAD(P)-binding Rossmann-like Domain"/>
    <property type="match status" value="1"/>
</dbReference>
<dbReference type="GeneID" id="40381386"/>
<dbReference type="Gene3D" id="3.40.140.70">
    <property type="entry name" value="Ubiquitin-like modifier-activating enzyme ATG7 N-terminal domain"/>
    <property type="match status" value="1"/>
</dbReference>
<comment type="subunit">
    <text evidence="9">Homodimer.</text>
</comment>
<evidence type="ECO:0000256" key="3">
    <source>
        <dbReference type="ARBA" id="ARBA00022448"/>
    </source>
</evidence>
<keyword evidence="6 9" id="KW-0653">Protein transport</keyword>
<dbReference type="InterPro" id="IPR042523">
    <property type="entry name" value="Atg7_N_2"/>
</dbReference>
<dbReference type="GO" id="GO:0034727">
    <property type="term" value="P:piecemeal microautophagy of the nucleus"/>
    <property type="evidence" value="ECO:0007669"/>
    <property type="project" value="TreeGrafter"/>
</dbReference>
<dbReference type="GO" id="GO:0015031">
    <property type="term" value="P:protein transport"/>
    <property type="evidence" value="ECO:0007669"/>
    <property type="project" value="UniProtKB-UniRule"/>
</dbReference>
<accession>A0A2U9QXE4</accession>
<dbReference type="SUPFAM" id="SSF69572">
    <property type="entry name" value="Activating enzymes of the ubiquitin-like proteins"/>
    <property type="match status" value="1"/>
</dbReference>
<dbReference type="KEGG" id="pkz:C5L36_0A02790"/>
<dbReference type="InterPro" id="IPR045886">
    <property type="entry name" value="ThiF/MoeB/HesA"/>
</dbReference>
<evidence type="ECO:0000256" key="6">
    <source>
        <dbReference type="ARBA" id="ARBA00022927"/>
    </source>
</evidence>
<dbReference type="RefSeq" id="XP_029319153.1">
    <property type="nucleotide sequence ID" value="XM_029463293.1"/>
</dbReference>
<evidence type="ECO:0000256" key="1">
    <source>
        <dbReference type="ARBA" id="ARBA00010931"/>
    </source>
</evidence>
<dbReference type="GO" id="GO:0032446">
    <property type="term" value="P:protein modification by small protein conjugation"/>
    <property type="evidence" value="ECO:0007669"/>
    <property type="project" value="TreeGrafter"/>
</dbReference>
<comment type="subcellular location">
    <subcellularLocation>
        <location evidence="9">Cytoplasm</location>
    </subcellularLocation>
    <subcellularLocation>
        <location evidence="9">Preautophagosomal structure</location>
    </subcellularLocation>
</comment>
<keyword evidence="4 9" id="KW-0963">Cytoplasm</keyword>
<dbReference type="InterPro" id="IPR035985">
    <property type="entry name" value="Ubiquitin-activating_enz"/>
</dbReference>
<organism evidence="12 13">
    <name type="scientific">Pichia kudriavzevii</name>
    <name type="common">Yeast</name>
    <name type="synonym">Issatchenkia orientalis</name>
    <dbReference type="NCBI Taxonomy" id="4909"/>
    <lineage>
        <taxon>Eukaryota</taxon>
        <taxon>Fungi</taxon>
        <taxon>Dikarya</taxon>
        <taxon>Ascomycota</taxon>
        <taxon>Saccharomycotina</taxon>
        <taxon>Pichiomycetes</taxon>
        <taxon>Pichiales</taxon>
        <taxon>Pichiaceae</taxon>
        <taxon>Pichia</taxon>
    </lineage>
</organism>
<feature type="domain" description="Ubiquitin-like modifier-activating enzyme Atg7 N-terminal" evidence="11">
    <location>
        <begin position="13"/>
        <end position="303"/>
    </location>
</feature>
<proteinExistence type="inferred from homology"/>
<dbReference type="GO" id="GO:0000045">
    <property type="term" value="P:autophagosome assembly"/>
    <property type="evidence" value="ECO:0007669"/>
    <property type="project" value="TreeGrafter"/>
</dbReference>
<dbReference type="InterPro" id="IPR000594">
    <property type="entry name" value="ThiF_NAD_FAD-bd"/>
</dbReference>
<sequence>MNREVSTESHKLIFAPAASVVDSSFFVELSNLKLNVQKLDTSYQNILGYYNFSALGSEQSPSLILTDNSFVETENKEEFTQRLPSNSYFLSPGKLLNVNSIEEFKRVNKKDFLIDSAMDILQRIRDKSFLHDPALLSSFRILSYADLKKYKFYYWCAFPQLQSQWEQCETKDSVDYKLQPNEVFDSQFYLINDEGLKKPLSTLFNNSTDSLLKVLFIDTCSSTHTTSYILRNFLTALANHNFTLVEVQVLKVNHFNKNFTTLFLNQDLNDNKHNNIDGVPPVIGWERTSHGKLGPKIADLGALINPEKLAEQAVDLNLKLMKWRLVPDLDLDVIKNTKVLILGAGTLGSYVSRCLLAWGTRHVTFVDSGKVSFSNPVRQPLYNYDDCLSGGKPKAATAAENLRRIFPGVNAKGFQIDIPMVGHPIKDEKKEYEDFKKLAQLVDANDAIFLCLDSREARWLPTLLGNVKHKIVINSALGFESYLVMRHGCIDPANNLENQIEGRLGCYFCSDIVAPKDSLTDRSLDQMCTVTRPGLALLASSLATELFVSILQSPMKQYSNHIAHDKTNILGCLPHQLRGYLHNFETLKLSSKNFRCCTACSVPVIREFREHGWHFVKTALNDSTYLEDVTGLREFHKNAESAAVLLDEFDELACEDQGIE</sequence>
<comment type="function">
    <text evidence="9">E1-like activating enzyme involved in the 2 ubiquitin-like systems required for cytoplasm to vacuole transport (Cvt) and autophagy. Activates ATG12 for its conjugation with ATG5 and ATG8 for its conjugation with phosphatidylethanolamine. Both systems are needed for the ATG8 association to Cvt vesicles and autophagosomes membranes. Autophagy is essential for maintenance of amino acid levels and protein synthesis under nitrogen starvation. Required for selective autophagic degradation of the nucleus (nucleophagy) as well as for mitophagy which contributes to regulate mitochondrial quantity and quality by eliminating the mitochondria to a basal level to fulfill cellular energy requirements and preventing excess ROS production.</text>
</comment>
<dbReference type="FunFam" id="3.40.50.720:FF:000243">
    <property type="entry name" value="Ubiquitin-like modifier-activating enzyme ATG7"/>
    <property type="match status" value="1"/>
</dbReference>
<feature type="domain" description="THIF-type NAD/FAD binding fold" evidence="10">
    <location>
        <begin position="320"/>
        <end position="562"/>
    </location>
</feature>